<dbReference type="PROSITE" id="PS00027">
    <property type="entry name" value="HOMEOBOX_1"/>
    <property type="match status" value="1"/>
</dbReference>
<evidence type="ECO:0000313" key="12">
    <source>
        <dbReference type="Proteomes" id="UP000593573"/>
    </source>
</evidence>
<evidence type="ECO:0000256" key="6">
    <source>
        <dbReference type="PROSITE-ProRule" id="PRU00559"/>
    </source>
</evidence>
<dbReference type="InterPro" id="IPR005539">
    <property type="entry name" value="ELK_dom"/>
</dbReference>
<dbReference type="InterPro" id="IPR005541">
    <property type="entry name" value="KNOX2"/>
</dbReference>
<feature type="transmembrane region" description="Helical" evidence="8">
    <location>
        <begin position="1139"/>
        <end position="1157"/>
    </location>
</feature>
<dbReference type="EMBL" id="JABFAB010000008">
    <property type="protein sequence ID" value="MBA0657513.1"/>
    <property type="molecule type" value="Genomic_DNA"/>
</dbReference>
<feature type="transmembrane region" description="Helical" evidence="8">
    <location>
        <begin position="896"/>
        <end position="918"/>
    </location>
</feature>
<feature type="transmembrane region" description="Helical" evidence="8">
    <location>
        <begin position="1086"/>
        <end position="1102"/>
    </location>
</feature>
<feature type="domain" description="Homeobox" evidence="9">
    <location>
        <begin position="220"/>
        <end position="283"/>
    </location>
</feature>
<feature type="transmembrane region" description="Helical" evidence="8">
    <location>
        <begin position="1178"/>
        <end position="1195"/>
    </location>
</feature>
<dbReference type="Proteomes" id="UP000593573">
    <property type="component" value="Unassembled WGS sequence"/>
</dbReference>
<accession>A0A7J8V496</accession>
<evidence type="ECO:0000256" key="7">
    <source>
        <dbReference type="SAM" id="MobiDB-lite"/>
    </source>
</evidence>
<dbReference type="Pfam" id="PF03790">
    <property type="entry name" value="KNOX1"/>
    <property type="match status" value="1"/>
</dbReference>
<keyword evidence="8" id="KW-0812">Transmembrane</keyword>
<dbReference type="Gene3D" id="1.10.10.60">
    <property type="entry name" value="Homeodomain-like"/>
    <property type="match status" value="1"/>
</dbReference>
<dbReference type="Pfam" id="PF03789">
    <property type="entry name" value="ELK"/>
    <property type="match status" value="1"/>
</dbReference>
<comment type="similarity">
    <text evidence="6">Belongs to the TALE/KNOX homeobox family.</text>
</comment>
<dbReference type="OrthoDB" id="617191at2759"/>
<dbReference type="GO" id="GO:0003677">
    <property type="term" value="F:DNA binding"/>
    <property type="evidence" value="ECO:0007669"/>
    <property type="project" value="UniProtKB-UniRule"/>
</dbReference>
<evidence type="ECO:0000256" key="2">
    <source>
        <dbReference type="ARBA" id="ARBA00023125"/>
    </source>
</evidence>
<dbReference type="InterPro" id="IPR005540">
    <property type="entry name" value="KNOX1"/>
</dbReference>
<proteinExistence type="inferred from homology"/>
<evidence type="ECO:0000259" key="9">
    <source>
        <dbReference type="PROSITE" id="PS50071"/>
    </source>
</evidence>
<name>A0A7J8V496_9ROSI</name>
<dbReference type="SUPFAM" id="SSF46689">
    <property type="entry name" value="Homeodomain-like"/>
    <property type="match status" value="1"/>
</dbReference>
<feature type="transmembrane region" description="Helical" evidence="8">
    <location>
        <begin position="1114"/>
        <end position="1133"/>
    </location>
</feature>
<dbReference type="PROSITE" id="PS50071">
    <property type="entry name" value="HOMEOBOX_2"/>
    <property type="match status" value="1"/>
</dbReference>
<evidence type="ECO:0000256" key="1">
    <source>
        <dbReference type="ARBA" id="ARBA00004123"/>
    </source>
</evidence>
<evidence type="ECO:0000256" key="3">
    <source>
        <dbReference type="ARBA" id="ARBA00023155"/>
    </source>
</evidence>
<dbReference type="GO" id="GO:0005634">
    <property type="term" value="C:nucleus"/>
    <property type="evidence" value="ECO:0007669"/>
    <property type="project" value="UniProtKB-SubCell"/>
</dbReference>
<dbReference type="Pfam" id="PF03791">
    <property type="entry name" value="KNOX2"/>
    <property type="match status" value="1"/>
</dbReference>
<dbReference type="PANTHER" id="PTHR34677:SF1">
    <property type="entry name" value="TRANSMEMBRANE PROTEIN"/>
    <property type="match status" value="1"/>
</dbReference>
<protein>
    <recommendedName>
        <fullName evidence="13">Homeobox domain-containing protein</fullName>
    </recommendedName>
</protein>
<keyword evidence="3 5" id="KW-0371">Homeobox</keyword>
<feature type="compositionally biased region" description="Low complexity" evidence="7">
    <location>
        <begin position="1257"/>
        <end position="1282"/>
    </location>
</feature>
<dbReference type="Pfam" id="PF05920">
    <property type="entry name" value="Homeobox_KN"/>
    <property type="match status" value="1"/>
</dbReference>
<dbReference type="InterPro" id="IPR008422">
    <property type="entry name" value="KN_HD"/>
</dbReference>
<evidence type="ECO:0000256" key="8">
    <source>
        <dbReference type="SAM" id="Phobius"/>
    </source>
</evidence>
<evidence type="ECO:0000313" key="11">
    <source>
        <dbReference type="EMBL" id="MBA0657513.1"/>
    </source>
</evidence>
<dbReference type="PANTHER" id="PTHR34677">
    <property type="match status" value="1"/>
</dbReference>
<dbReference type="CDD" id="cd00086">
    <property type="entry name" value="homeodomain"/>
    <property type="match status" value="1"/>
</dbReference>
<dbReference type="SMART" id="SM01256">
    <property type="entry name" value="KNOX2"/>
    <property type="match status" value="1"/>
</dbReference>
<evidence type="ECO:0000256" key="5">
    <source>
        <dbReference type="PROSITE-ProRule" id="PRU00108"/>
    </source>
</evidence>
<dbReference type="InterPro" id="IPR001356">
    <property type="entry name" value="HD"/>
</dbReference>
<dbReference type="SMART" id="SM01188">
    <property type="entry name" value="ELK"/>
    <property type="match status" value="2"/>
</dbReference>
<gene>
    <name evidence="11" type="ORF">Goklo_009795</name>
</gene>
<dbReference type="SMART" id="SM00389">
    <property type="entry name" value="HOX"/>
    <property type="match status" value="1"/>
</dbReference>
<comment type="subcellular location">
    <subcellularLocation>
        <location evidence="1 5">Nucleus</location>
    </subcellularLocation>
</comment>
<dbReference type="SMART" id="SM01255">
    <property type="entry name" value="KNOX1"/>
    <property type="match status" value="1"/>
</dbReference>
<feature type="transmembrane region" description="Helical" evidence="8">
    <location>
        <begin position="854"/>
        <end position="875"/>
    </location>
</feature>
<feature type="region of interest" description="Disordered" evidence="7">
    <location>
        <begin position="1244"/>
        <end position="1286"/>
    </location>
</feature>
<dbReference type="InterPro" id="IPR017970">
    <property type="entry name" value="Homeobox_CS"/>
</dbReference>
<feature type="domain" description="ELK" evidence="10">
    <location>
        <begin position="200"/>
        <end position="220"/>
    </location>
</feature>
<evidence type="ECO:0000259" key="10">
    <source>
        <dbReference type="PROSITE" id="PS51213"/>
    </source>
</evidence>
<feature type="transmembrane region" description="Helical" evidence="8">
    <location>
        <begin position="924"/>
        <end position="952"/>
    </location>
</feature>
<evidence type="ECO:0000256" key="4">
    <source>
        <dbReference type="ARBA" id="ARBA00023242"/>
    </source>
</evidence>
<keyword evidence="2 5" id="KW-0238">DNA-binding</keyword>
<comment type="caution">
    <text evidence="11">The sequence shown here is derived from an EMBL/GenBank/DDBJ whole genome shotgun (WGS) entry which is preliminary data.</text>
</comment>
<evidence type="ECO:0008006" key="13">
    <source>
        <dbReference type="Google" id="ProtNLM"/>
    </source>
</evidence>
<reference evidence="11 12" key="1">
    <citation type="journal article" date="2019" name="Genome Biol. Evol.">
        <title>Insights into the evolution of the New World diploid cottons (Gossypium, subgenus Houzingenia) based on genome sequencing.</title>
        <authorList>
            <person name="Grover C.E."/>
            <person name="Arick M.A. 2nd"/>
            <person name="Thrash A."/>
            <person name="Conover J.L."/>
            <person name="Sanders W.S."/>
            <person name="Peterson D.G."/>
            <person name="Frelichowski J.E."/>
            <person name="Scheffler J.A."/>
            <person name="Scheffler B.E."/>
            <person name="Wendel J.F."/>
        </authorList>
    </citation>
    <scope>NUCLEOTIDE SEQUENCE [LARGE SCALE GENOMIC DNA]</scope>
    <source>
        <strain evidence="11">57</strain>
        <tissue evidence="11">Leaf</tissue>
    </source>
</reference>
<organism evidence="11 12">
    <name type="scientific">Gossypium klotzschianum</name>
    <dbReference type="NCBI Taxonomy" id="34286"/>
    <lineage>
        <taxon>Eukaryota</taxon>
        <taxon>Viridiplantae</taxon>
        <taxon>Streptophyta</taxon>
        <taxon>Embryophyta</taxon>
        <taxon>Tracheophyta</taxon>
        <taxon>Spermatophyta</taxon>
        <taxon>Magnoliopsida</taxon>
        <taxon>eudicotyledons</taxon>
        <taxon>Gunneridae</taxon>
        <taxon>Pentapetalae</taxon>
        <taxon>rosids</taxon>
        <taxon>malvids</taxon>
        <taxon>Malvales</taxon>
        <taxon>Malvaceae</taxon>
        <taxon>Malvoideae</taxon>
        <taxon>Gossypium</taxon>
    </lineage>
</organism>
<sequence>MEEHYGYHSSVVYPMETTQPENVLSYLPVVNYSTQPPAFEEHVFGLSGSSPGISDADSVIAEIPRAGFEDDRVSSTAIRAKIASHPLYPKLLQAHIDCHKLGTPPGIATMLDETGGADERGLDLVPCSVDADPQLDHFMETYCEMLVKLKSDLSKPFDEATTFLNNIQMQLSHLCNGSSEEDLSGGEMVPHGYHKNGDPQLKDKLLEKYSGYISTLKHEFSKHKKKGKLPRDARQILLHWWDLHYKWPYPTEADKVGLAEATGLDQKQINNWFINQRKRHWKPSGNMQIAIMDNLYGPFSMNGQVAAAAGGPETVPLFLFLLLGMSNSCAAADIVELLSGNCDDSQFTLKFFKAPHPFSHLNSAKFVFQVLGAANVTCSDCSITCKLDDGSASDCGGRKILYSGLQDGNHSFGVCVNGSQGAACTSYNWTVDTVPPTAYITSSTPFTNALNVSVNISFTESCSGGGGFRCSSVNDCNLLVYGAGQVVPSSLTVVEPNLKYLLLVSISSASRYGRLVLVMDMNFCTDAAGNPFARSQNSNQRNVFVDLRAHVPEKLLQLRSETRTIQATNNYNNLKVYLYFSAPILNSSTEILSSLSISKGTLLPITGENHGNRRFGFMVANISNIAIITISFDANSTISRQGTLVSPVAPVTFLYDVQLPTDMDIDVIFRFSEDRCEIKHNMSFHEISRSIYAAAIQADDDVVSVSVPENVTGDVAGNKNLASNVLRRSACHIQIFALSRWLPVTLPVEYYEFARSIEWSIPYFSLPWETGHVQPVMMGSSPTGTSNSFLSRTYDWVISRSFQPNKIAAAVYGSPLNPVEYRSFFESQSIIPEAEYISDGLHSNGRWRNFDRSMFWLAVIGGSLILLHAFLFFILKYKKKDSEKQGSFGALIFPRFEIFLVIVALPCICQAAAALIAGGTPSGVVVGILLLGVVAFLLLSLFLFLSVGITFGKLLQYKEVHREGQQFHWYQELIRVTLGPGKRGQWTWKNEANSVYLTMFGPLFEDLRGPPKYMVSQISGSNLSRQGGPIIASDDETEDAEAPFIQKLFGILRIYYTMLESARRATLGILAGAYLNNNNTSSKTPIIILLCLTSFQLFFLVLKKPFIKKKVQLVEIISLSCEVAMFATCFVLLDKEFSTTIGIFMLTLFLIGFLAQMSAEGYALYEQTKQLDTSENRFFTGLKIASVGFLLYFVPQKLMKSFESKFPVFGLCMDTSTTGLPCDRNSSSSERAWPRQLREMAKASFSKDGSKAPTDPSSSKSKWSGLWGTKRSGSSSLDSSLDYKSKSKSKGLYKDLEAIFASNPRM</sequence>
<dbReference type="InterPro" id="IPR009057">
    <property type="entry name" value="Homeodomain-like_sf"/>
</dbReference>
<keyword evidence="8" id="KW-1133">Transmembrane helix</keyword>
<dbReference type="GO" id="GO:0000981">
    <property type="term" value="F:DNA-binding transcription factor activity, RNA polymerase II-specific"/>
    <property type="evidence" value="ECO:0007669"/>
    <property type="project" value="InterPro"/>
</dbReference>
<keyword evidence="4 5" id="KW-0539">Nucleus</keyword>
<keyword evidence="8" id="KW-0472">Membrane</keyword>
<keyword evidence="12" id="KW-1185">Reference proteome</keyword>
<feature type="DNA-binding region" description="Homeobox; TALE-type" evidence="5">
    <location>
        <begin position="221"/>
        <end position="284"/>
    </location>
</feature>
<dbReference type="PROSITE" id="PS51213">
    <property type="entry name" value="ELK"/>
    <property type="match status" value="1"/>
</dbReference>